<proteinExistence type="predicted"/>
<feature type="domain" description="HTH cro/C1-type" evidence="1">
    <location>
        <begin position="6"/>
        <end position="61"/>
    </location>
</feature>
<dbReference type="InterPro" id="IPR010982">
    <property type="entry name" value="Lambda_DNA-bd_dom_sf"/>
</dbReference>
<evidence type="ECO:0000313" key="2">
    <source>
        <dbReference type="EMBL" id="SCT27412.1"/>
    </source>
</evidence>
<dbReference type="SMART" id="SM00530">
    <property type="entry name" value="HTH_XRE"/>
    <property type="match status" value="1"/>
</dbReference>
<keyword evidence="4" id="KW-1185">Reference proteome</keyword>
<dbReference type="Proteomes" id="UP000095768">
    <property type="component" value="Unassembled WGS sequence"/>
</dbReference>
<evidence type="ECO:0000313" key="3">
    <source>
        <dbReference type="EMBL" id="SCT34538.1"/>
    </source>
</evidence>
<dbReference type="OrthoDB" id="2899891at2"/>
<dbReference type="CDD" id="cd00093">
    <property type="entry name" value="HTH_XRE"/>
    <property type="match status" value="1"/>
</dbReference>
<dbReference type="Gene3D" id="1.10.260.40">
    <property type="entry name" value="lambda repressor-like DNA-binding domains"/>
    <property type="match status" value="1"/>
</dbReference>
<dbReference type="Proteomes" id="UP000095412">
    <property type="component" value="Unassembled WGS sequence"/>
</dbReference>
<protein>
    <submittedName>
        <fullName evidence="3">Helix-turn-helix DNA binding protein</fullName>
    </submittedName>
</protein>
<accession>A0A1D4QH34</accession>
<dbReference type="Pfam" id="PF13443">
    <property type="entry name" value="HTH_26"/>
    <property type="match status" value="1"/>
</dbReference>
<organism evidence="3 5">
    <name type="scientific">Staphylococcus caeli</name>
    <dbReference type="NCBI Taxonomy" id="2201815"/>
    <lineage>
        <taxon>Bacteria</taxon>
        <taxon>Bacillati</taxon>
        <taxon>Bacillota</taxon>
        <taxon>Bacilli</taxon>
        <taxon>Bacillales</taxon>
        <taxon>Staphylococcaceae</taxon>
        <taxon>Staphylococcus</taxon>
    </lineage>
</organism>
<dbReference type="InterPro" id="IPR001387">
    <property type="entry name" value="Cro/C1-type_HTH"/>
</dbReference>
<reference evidence="3 5" key="1">
    <citation type="submission" date="2016-09" db="EMBL/GenBank/DDBJ databases">
        <authorList>
            <consortium name="Pathogen Informatics"/>
        </authorList>
    </citation>
    <scope>NUCLEOTIDE SEQUENCE [LARGE SCALE GENOMIC DNA]</scope>
    <source>
        <strain evidence="3 5">82B</strain>
    </source>
</reference>
<evidence type="ECO:0000313" key="5">
    <source>
        <dbReference type="Proteomes" id="UP000095768"/>
    </source>
</evidence>
<name>A0A1D4QH34_9STAP</name>
<dbReference type="EMBL" id="FMPG01000013">
    <property type="protein sequence ID" value="SCT34538.1"/>
    <property type="molecule type" value="Genomic_DNA"/>
</dbReference>
<dbReference type="EMBL" id="FMPI01000017">
    <property type="protein sequence ID" value="SCT27412.1"/>
    <property type="molecule type" value="Genomic_DNA"/>
</dbReference>
<reference evidence="2 4" key="2">
    <citation type="submission" date="2016-09" db="EMBL/GenBank/DDBJ databases">
        <authorList>
            <consortium name="Pathogen Informatics"/>
            <person name="Sun Q."/>
            <person name="Inoue M."/>
        </authorList>
    </citation>
    <scope>NUCLEOTIDE SEQUENCE [LARGE SCALE GENOMIC DNA]</scope>
    <source>
        <strain evidence="2 4">82C</strain>
    </source>
</reference>
<dbReference type="RefSeq" id="WP_069996231.1">
    <property type="nucleotide sequence ID" value="NZ_FMPG01000013.1"/>
</dbReference>
<evidence type="ECO:0000313" key="4">
    <source>
        <dbReference type="Proteomes" id="UP000095412"/>
    </source>
</evidence>
<dbReference type="GO" id="GO:0003677">
    <property type="term" value="F:DNA binding"/>
    <property type="evidence" value="ECO:0007669"/>
    <property type="project" value="InterPro"/>
</dbReference>
<sequence length="250" mass="29398">MINFNLKEILDDKDMTISKLNELTGISRNSLSLLLNGKSRGIQFDTLEKIVNALNVNIEDLFSQSFNTLKFKVENKKYFFQDKEIEAFLDFKTSKELTNINNTTSYSLKCDFELDNIKYQKIIPYVFSIEFSNENSIYIYIDLYYDNFSDVLKILYSTFGNLKAQHLLVNYITDNILNLEKDKTNIIDINNVNVYTRQYEPRINSVKSLALNNNNLLKESEFNRYINSIENLYGYNVQLDNEIIISKRQH</sequence>
<evidence type="ECO:0000259" key="1">
    <source>
        <dbReference type="PROSITE" id="PS50943"/>
    </source>
</evidence>
<dbReference type="PROSITE" id="PS50943">
    <property type="entry name" value="HTH_CROC1"/>
    <property type="match status" value="1"/>
</dbReference>
<dbReference type="AlphaFoldDB" id="A0A1D4QH34"/>
<dbReference type="SUPFAM" id="SSF47413">
    <property type="entry name" value="lambda repressor-like DNA-binding domains"/>
    <property type="match status" value="1"/>
</dbReference>
<gene>
    <name evidence="3" type="ORF">SAMEA2297795_02303</name>
    <name evidence="2" type="ORF">SAMEA2297796_02064</name>
</gene>